<feature type="compositionally biased region" description="Basic and acidic residues" evidence="1">
    <location>
        <begin position="304"/>
        <end position="316"/>
    </location>
</feature>
<dbReference type="Proteomes" id="UP001433268">
    <property type="component" value="Unassembled WGS sequence"/>
</dbReference>
<name>A0ABR1XDI3_9PEZI</name>
<feature type="compositionally biased region" description="Low complexity" evidence="1">
    <location>
        <begin position="928"/>
        <end position="947"/>
    </location>
</feature>
<organism evidence="2 3">
    <name type="scientific">Apiospora hydei</name>
    <dbReference type="NCBI Taxonomy" id="1337664"/>
    <lineage>
        <taxon>Eukaryota</taxon>
        <taxon>Fungi</taxon>
        <taxon>Dikarya</taxon>
        <taxon>Ascomycota</taxon>
        <taxon>Pezizomycotina</taxon>
        <taxon>Sordariomycetes</taxon>
        <taxon>Xylariomycetidae</taxon>
        <taxon>Amphisphaeriales</taxon>
        <taxon>Apiosporaceae</taxon>
        <taxon>Apiospora</taxon>
    </lineage>
</organism>
<dbReference type="EMBL" id="JAQQWN010000002">
    <property type="protein sequence ID" value="KAK8094750.1"/>
    <property type="molecule type" value="Genomic_DNA"/>
</dbReference>
<accession>A0ABR1XDI3</accession>
<feature type="compositionally biased region" description="Low complexity" evidence="1">
    <location>
        <begin position="189"/>
        <end position="199"/>
    </location>
</feature>
<feature type="region of interest" description="Disordered" evidence="1">
    <location>
        <begin position="249"/>
        <end position="384"/>
    </location>
</feature>
<feature type="region of interest" description="Disordered" evidence="1">
    <location>
        <begin position="480"/>
        <end position="562"/>
    </location>
</feature>
<feature type="compositionally biased region" description="Basic and acidic residues" evidence="1">
    <location>
        <begin position="329"/>
        <end position="340"/>
    </location>
</feature>
<reference evidence="2 3" key="1">
    <citation type="submission" date="2023-01" db="EMBL/GenBank/DDBJ databases">
        <title>Analysis of 21 Apiospora genomes using comparative genomics revels a genus with tremendous synthesis potential of carbohydrate active enzymes and secondary metabolites.</title>
        <authorList>
            <person name="Sorensen T."/>
        </authorList>
    </citation>
    <scope>NUCLEOTIDE SEQUENCE [LARGE SCALE GENOMIC DNA]</scope>
    <source>
        <strain evidence="2 3">CBS 114990</strain>
    </source>
</reference>
<evidence type="ECO:0000313" key="2">
    <source>
        <dbReference type="EMBL" id="KAK8094750.1"/>
    </source>
</evidence>
<protein>
    <submittedName>
        <fullName evidence="2">Uncharacterized protein</fullName>
    </submittedName>
</protein>
<feature type="region of interest" description="Disordered" evidence="1">
    <location>
        <begin position="431"/>
        <end position="453"/>
    </location>
</feature>
<evidence type="ECO:0000256" key="1">
    <source>
        <dbReference type="SAM" id="MobiDB-lite"/>
    </source>
</evidence>
<gene>
    <name evidence="2" type="ORF">PG997_001435</name>
</gene>
<feature type="compositionally biased region" description="Polar residues" evidence="1">
    <location>
        <begin position="144"/>
        <end position="153"/>
    </location>
</feature>
<feature type="compositionally biased region" description="Polar residues" evidence="1">
    <location>
        <begin position="163"/>
        <end position="179"/>
    </location>
</feature>
<sequence>MGGNALKRRSKSYLINTKLERMDMLTTDIQGRPLSPIVEELVSHYESKCGSSVQDEDAELPANAGEKTSLRVWMMPNLWNNTIRSVAVPQGSIVSNPISWLMANTSSSQNIDQWLHIVGSHQLDDPELASPFVEGRSPRPDFSQLPSPFPSTGGTFGKGKSIESPTSQQGSVASSSEYSHFSEPADYESSSGIASSCPSPLKESDLALVRKPSRVISPTPKLRRKKRDVHIHLSLTDSQLEKMASIFASSQSHPVKEPDSPSPERVREYSAYKRSPSRSRNNAPKTLHHKEGSSALGIHAQRRMPGEDHGHNKYDFDLQYGPGTGVKSAEGKEEKGERPTTVETDWSAIIRTVSRSPSQDKLSPTKPSSRSKIPAPAQKDKRRPMPLNLADARRYGEIVSHRKNIEVVHNPVPTTPAPALEGNNSTIVENNNDGSSSVYTSDPPTTSTPPFISPLHIKKRTANIGRKLNVLKAYNDYMESTTPNPESALLKTPFRSKSATASDMKQKEPEVPGTSTRPTTINSPSSPRHSYSQQGSMRPSIPKSATTNDLKRDAGQPEPFTPLTPWLLAGSVHIKKNLFGEHGWLKDTSAAEPKPEMQRKSGIFDGLKKVARDLVSEAQVKTWTMTSNGHQSPPIFNLHQAEKAEFKTAGNRPRSKNVAAAATSPRRQSITKRLSISLDPREQSLLYCELEFTLSNVLDIYIKTQLNGGRLDPAKLKKVSDGWAAKGRPRVVGFRYDLETQVELVRLHLYQFRFYHSHYSSYNHQSHETLLGGAGRSGGGGGTEDSTTAIDAVLYAVKCNARVIRVRTLCQPDSVIAKHVLDAQALLSLLGAAEGMHRALAEVSQFFKVVVERERAVRRTREASIRALPHEVAAAMGHDSSVMSVTQTGDVSFQEQQQQRDKAQQRPGQGRNDDEKYEGPSQVPLRYQQQTMPTTTQRQSSQPQQQQKVSFAAVPQSSSAATIGADTSMAEQSEEEQSMLQYVPPPRLSGHQQEQGDASLVTLPSKTYRVPSHERSFL</sequence>
<dbReference type="GeneID" id="92038810"/>
<keyword evidence="3" id="KW-1185">Reference proteome</keyword>
<comment type="caution">
    <text evidence="2">The sequence shown here is derived from an EMBL/GenBank/DDBJ whole genome shotgun (WGS) entry which is preliminary data.</text>
</comment>
<feature type="compositionally biased region" description="Polar residues" evidence="1">
    <location>
        <begin position="353"/>
        <end position="371"/>
    </location>
</feature>
<evidence type="ECO:0000313" key="3">
    <source>
        <dbReference type="Proteomes" id="UP001433268"/>
    </source>
</evidence>
<dbReference type="RefSeq" id="XP_066675523.1">
    <property type="nucleotide sequence ID" value="XM_066805750.1"/>
</dbReference>
<proteinExistence type="predicted"/>
<feature type="compositionally biased region" description="Polar residues" evidence="1">
    <location>
        <begin position="513"/>
        <end position="548"/>
    </location>
</feature>
<feature type="compositionally biased region" description="Low complexity" evidence="1">
    <location>
        <begin position="435"/>
        <end position="453"/>
    </location>
</feature>
<feature type="region of interest" description="Disordered" evidence="1">
    <location>
        <begin position="128"/>
        <end position="200"/>
    </location>
</feature>
<feature type="region of interest" description="Disordered" evidence="1">
    <location>
        <begin position="886"/>
        <end position="1018"/>
    </location>
</feature>
<feature type="compositionally biased region" description="Basic and acidic residues" evidence="1">
    <location>
        <begin position="254"/>
        <end position="271"/>
    </location>
</feature>